<proteinExistence type="predicted"/>
<gene>
    <name evidence="3" type="ORF">Tci_361546</name>
</gene>
<dbReference type="AlphaFoldDB" id="A0A699HIY9"/>
<evidence type="ECO:0000256" key="2">
    <source>
        <dbReference type="SAM" id="Phobius"/>
    </source>
</evidence>
<organism evidence="3">
    <name type="scientific">Tanacetum cinerariifolium</name>
    <name type="common">Dalmatian daisy</name>
    <name type="synonym">Chrysanthemum cinerariifolium</name>
    <dbReference type="NCBI Taxonomy" id="118510"/>
    <lineage>
        <taxon>Eukaryota</taxon>
        <taxon>Viridiplantae</taxon>
        <taxon>Streptophyta</taxon>
        <taxon>Embryophyta</taxon>
        <taxon>Tracheophyta</taxon>
        <taxon>Spermatophyta</taxon>
        <taxon>Magnoliopsida</taxon>
        <taxon>eudicotyledons</taxon>
        <taxon>Gunneridae</taxon>
        <taxon>Pentapetalae</taxon>
        <taxon>asterids</taxon>
        <taxon>campanulids</taxon>
        <taxon>Asterales</taxon>
        <taxon>Asteraceae</taxon>
        <taxon>Asteroideae</taxon>
        <taxon>Anthemideae</taxon>
        <taxon>Anthemidinae</taxon>
        <taxon>Tanacetum</taxon>
    </lineage>
</organism>
<dbReference type="PANTHER" id="PTHR33067:SF35">
    <property type="entry name" value="ASPARTIC PEPTIDASE DDI1-TYPE DOMAIN-CONTAINING PROTEIN"/>
    <property type="match status" value="1"/>
</dbReference>
<dbReference type="CDD" id="cd00303">
    <property type="entry name" value="retropepsin_like"/>
    <property type="match status" value="1"/>
</dbReference>
<name>A0A699HIY9_TANCI</name>
<keyword evidence="2" id="KW-0812">Transmembrane</keyword>
<comment type="caution">
    <text evidence="3">The sequence shown here is derived from an EMBL/GenBank/DDBJ whole genome shotgun (WGS) entry which is preliminary data.</text>
</comment>
<evidence type="ECO:0000256" key="1">
    <source>
        <dbReference type="SAM" id="MobiDB-lite"/>
    </source>
</evidence>
<evidence type="ECO:0008006" key="4">
    <source>
        <dbReference type="Google" id="ProtNLM"/>
    </source>
</evidence>
<dbReference type="EMBL" id="BKCJ010137370">
    <property type="protein sequence ID" value="GEX89571.1"/>
    <property type="molecule type" value="Genomic_DNA"/>
</dbReference>
<dbReference type="PANTHER" id="PTHR33067">
    <property type="entry name" value="RNA-DIRECTED DNA POLYMERASE-RELATED"/>
    <property type="match status" value="1"/>
</dbReference>
<sequence length="308" mass="35395">MQKMLHERPQGALPSNIEPNPREQVNSIMTRSGLTTAEPSIPPHVPPTPREEVEKEPKTLMDEEHITSPDLLKDKEKLEELAYTLINVECSAILLNKVPEKLRDPGKFLIPCVLQDLEVCNSLADYRGSINLMPLSIYEKPRIRPLKPTRITLELANRSVTYPNGIAEDVIVKVDKFNFVADFVIVDFEVDHRVPIILRRPFLRTAKALVDLYEEKVTLRIRNEELVFRAGNFSKNSPSRERHSVHRSILLILRGKKFLIKTSRVVAIPLLILIFLFLVMIHFALILIIEKRRVVEVPLPIRSFTSRL</sequence>
<feature type="compositionally biased region" description="Basic and acidic residues" evidence="1">
    <location>
        <begin position="49"/>
        <end position="68"/>
    </location>
</feature>
<reference evidence="3" key="1">
    <citation type="journal article" date="2019" name="Sci. Rep.">
        <title>Draft genome of Tanacetum cinerariifolium, the natural source of mosquito coil.</title>
        <authorList>
            <person name="Yamashiro T."/>
            <person name="Shiraishi A."/>
            <person name="Satake H."/>
            <person name="Nakayama K."/>
        </authorList>
    </citation>
    <scope>NUCLEOTIDE SEQUENCE</scope>
</reference>
<feature type="region of interest" description="Disordered" evidence="1">
    <location>
        <begin position="1"/>
        <end position="68"/>
    </location>
</feature>
<dbReference type="InterPro" id="IPR021109">
    <property type="entry name" value="Peptidase_aspartic_dom_sf"/>
</dbReference>
<keyword evidence="2" id="KW-0472">Membrane</keyword>
<dbReference type="Gene3D" id="2.40.70.10">
    <property type="entry name" value="Acid Proteases"/>
    <property type="match status" value="1"/>
</dbReference>
<feature type="transmembrane region" description="Helical" evidence="2">
    <location>
        <begin position="265"/>
        <end position="289"/>
    </location>
</feature>
<evidence type="ECO:0000313" key="3">
    <source>
        <dbReference type="EMBL" id="GEX89571.1"/>
    </source>
</evidence>
<protein>
    <recommendedName>
        <fullName evidence="4">Reverse transcriptase domain-containing protein</fullName>
    </recommendedName>
</protein>
<accession>A0A699HIY9</accession>
<feature type="compositionally biased region" description="Polar residues" evidence="1">
    <location>
        <begin position="23"/>
        <end position="38"/>
    </location>
</feature>
<keyword evidence="2" id="KW-1133">Transmembrane helix</keyword>